<dbReference type="Gene3D" id="3.30.565.10">
    <property type="entry name" value="Histidine kinase-like ATPase, C-terminal domain"/>
    <property type="match status" value="1"/>
</dbReference>
<dbReference type="InterPro" id="IPR050351">
    <property type="entry name" value="BphY/WalK/GraS-like"/>
</dbReference>
<evidence type="ECO:0000256" key="13">
    <source>
        <dbReference type="SAM" id="MobiDB-lite"/>
    </source>
</evidence>
<keyword evidence="7" id="KW-0547">Nucleotide-binding</keyword>
<evidence type="ECO:0000256" key="12">
    <source>
        <dbReference type="ARBA" id="ARBA00023136"/>
    </source>
</evidence>
<reference evidence="17" key="1">
    <citation type="submission" date="2022-05" db="EMBL/GenBank/DDBJ databases">
        <title>Schlegelella sp. nov., isolated from mangrove soil.</title>
        <authorList>
            <person name="Liu Y."/>
            <person name="Ge X."/>
            <person name="Liu W."/>
        </authorList>
    </citation>
    <scope>NUCLEOTIDE SEQUENCE</scope>
    <source>
        <strain evidence="17">S2-27</strain>
    </source>
</reference>
<dbReference type="Pfam" id="PF02518">
    <property type="entry name" value="HATPase_c"/>
    <property type="match status" value="1"/>
</dbReference>
<dbReference type="Proteomes" id="UP001165541">
    <property type="component" value="Unassembled WGS sequence"/>
</dbReference>
<dbReference type="InterPro" id="IPR004358">
    <property type="entry name" value="Sig_transdc_His_kin-like_C"/>
</dbReference>
<dbReference type="InterPro" id="IPR035965">
    <property type="entry name" value="PAS-like_dom_sf"/>
</dbReference>
<evidence type="ECO:0000256" key="14">
    <source>
        <dbReference type="SAM" id="Phobius"/>
    </source>
</evidence>
<keyword evidence="8" id="KW-0418">Kinase</keyword>
<dbReference type="InterPro" id="IPR000014">
    <property type="entry name" value="PAS"/>
</dbReference>
<dbReference type="SMART" id="SM00388">
    <property type="entry name" value="HisKA"/>
    <property type="match status" value="1"/>
</dbReference>
<dbReference type="CDD" id="cd00130">
    <property type="entry name" value="PAS"/>
    <property type="match status" value="1"/>
</dbReference>
<dbReference type="Gene3D" id="1.10.287.130">
    <property type="match status" value="1"/>
</dbReference>
<evidence type="ECO:0000256" key="3">
    <source>
        <dbReference type="ARBA" id="ARBA00012438"/>
    </source>
</evidence>
<evidence type="ECO:0000256" key="7">
    <source>
        <dbReference type="ARBA" id="ARBA00022741"/>
    </source>
</evidence>
<evidence type="ECO:0000256" key="6">
    <source>
        <dbReference type="ARBA" id="ARBA00022692"/>
    </source>
</evidence>
<gene>
    <name evidence="17" type="ORF">M8A51_13125</name>
</gene>
<proteinExistence type="predicted"/>
<feature type="transmembrane region" description="Helical" evidence="14">
    <location>
        <begin position="350"/>
        <end position="371"/>
    </location>
</feature>
<dbReference type="PROSITE" id="PS50109">
    <property type="entry name" value="HIS_KIN"/>
    <property type="match status" value="1"/>
</dbReference>
<protein>
    <recommendedName>
        <fullName evidence="3">histidine kinase</fullName>
        <ecNumber evidence="3">2.7.13.3</ecNumber>
    </recommendedName>
</protein>
<dbReference type="SMART" id="SM00387">
    <property type="entry name" value="HATPase_c"/>
    <property type="match status" value="1"/>
</dbReference>
<feature type="transmembrane region" description="Helical" evidence="14">
    <location>
        <begin position="27"/>
        <end position="47"/>
    </location>
</feature>
<evidence type="ECO:0000256" key="4">
    <source>
        <dbReference type="ARBA" id="ARBA00022553"/>
    </source>
</evidence>
<organism evidence="17 18">
    <name type="scientific">Caldimonas mangrovi</name>
    <dbReference type="NCBI Taxonomy" id="2944811"/>
    <lineage>
        <taxon>Bacteria</taxon>
        <taxon>Pseudomonadati</taxon>
        <taxon>Pseudomonadota</taxon>
        <taxon>Betaproteobacteria</taxon>
        <taxon>Burkholderiales</taxon>
        <taxon>Sphaerotilaceae</taxon>
        <taxon>Caldimonas</taxon>
    </lineage>
</organism>
<dbReference type="InterPro" id="IPR017181">
    <property type="entry name" value="Sig_transdc_His_kin_CHASE2"/>
</dbReference>
<dbReference type="InterPro" id="IPR003661">
    <property type="entry name" value="HisK_dim/P_dom"/>
</dbReference>
<sequence length="799" mass="87288">MLRNRRAGRPGLSLVRVATLPAPVAALARWGILWVAVALVAGIWGYANGTGRVENAFVDHLRSMTERPAPTDIVIVGIDDRSLAALGRWPWRRRVHAALIERLQQAGARAIGLDLILSESNPQQVEDDILLAHAIGHAGNVVLPLHAQWLGSADVQPALPSPPLRAAARGVGHIHVELGQDGVARSVFLREGTGTQHWDHWTVALMQAAGEAPPGRTLPGVRRPPAAHADGRAAGGTWQRDHWIQIPFAGPPGHFARLSYVDVLEGRVPAEALRGKYVLIGATAAGMGDAYLTPMASQDSLMPGVEVSANVLDSLRRNIHLRRATPWENALFCLVPVVLAMAALYRLQPRWAFCTVVALVLLVYVLAWAALKAPGVQFAPLAALGCLALIYPMWGWFRLEAVTDYLAKEFRQMQREDKLLTALPVAGRGTGDELDRRMLALTTAAEQLRGLLRFVRDSIDSLADVVLVADPQGRVLLANEAAARYFSASVQQLQDRDVDALFADRLRLPDRSPLPPVVPVVREQALERHVVDVQQRDLLLKCLPRRAQDGTVVGSIVSLVDISAVQQVQRQREEALRFISHDMRAPQSSILTLIELQRLDPVPDPQVFERIEAHARRTLALADDFVHLARAQSDAYEFTTVDLCDVIVDAADRFWDQARARGVEIVTEASNGPCMSRADRDLLTRAVANLVDNALKYGPRGGRITCALQRDGDRHVISVKDEGPGIAQDQQASLFEQFKRLGRDTRTSGAGLGLAFVQAVVTRHRGTVWVCSLPGAGAEFRMSLQAVDVLDSLPALTVE</sequence>
<dbReference type="InterPro" id="IPR036890">
    <property type="entry name" value="HATPase_C_sf"/>
</dbReference>
<keyword evidence="9" id="KW-0067">ATP-binding</keyword>
<keyword evidence="12 14" id="KW-0472">Membrane</keyword>
<dbReference type="InterPro" id="IPR005467">
    <property type="entry name" value="His_kinase_dom"/>
</dbReference>
<dbReference type="SUPFAM" id="SSF55785">
    <property type="entry name" value="PYP-like sensor domain (PAS domain)"/>
    <property type="match status" value="1"/>
</dbReference>
<feature type="domain" description="PAS" evidence="16">
    <location>
        <begin position="451"/>
        <end position="529"/>
    </location>
</feature>
<evidence type="ECO:0000256" key="10">
    <source>
        <dbReference type="ARBA" id="ARBA00022989"/>
    </source>
</evidence>
<dbReference type="InterPro" id="IPR036097">
    <property type="entry name" value="HisK_dim/P_sf"/>
</dbReference>
<evidence type="ECO:0000256" key="2">
    <source>
        <dbReference type="ARBA" id="ARBA00004141"/>
    </source>
</evidence>
<dbReference type="InterPro" id="IPR003594">
    <property type="entry name" value="HATPase_dom"/>
</dbReference>
<dbReference type="SMART" id="SM00091">
    <property type="entry name" value="PAS"/>
    <property type="match status" value="1"/>
</dbReference>
<accession>A0ABT0YP11</accession>
<dbReference type="Pfam" id="PF08448">
    <property type="entry name" value="PAS_4"/>
    <property type="match status" value="1"/>
</dbReference>
<dbReference type="SUPFAM" id="SSF47384">
    <property type="entry name" value="Homodimeric domain of signal transducing histidine kinase"/>
    <property type="match status" value="1"/>
</dbReference>
<dbReference type="SUPFAM" id="SSF55874">
    <property type="entry name" value="ATPase domain of HSP90 chaperone/DNA topoisomerase II/histidine kinase"/>
    <property type="match status" value="1"/>
</dbReference>
<dbReference type="InterPro" id="IPR013656">
    <property type="entry name" value="PAS_4"/>
</dbReference>
<dbReference type="PANTHER" id="PTHR42878:SF7">
    <property type="entry name" value="SENSOR HISTIDINE KINASE GLRK"/>
    <property type="match status" value="1"/>
</dbReference>
<dbReference type="Pfam" id="PF05226">
    <property type="entry name" value="CHASE2"/>
    <property type="match status" value="1"/>
</dbReference>
<dbReference type="EMBL" id="JAMKFE010000007">
    <property type="protein sequence ID" value="MCM5680470.1"/>
    <property type="molecule type" value="Genomic_DNA"/>
</dbReference>
<keyword evidence="11" id="KW-0902">Two-component regulatory system</keyword>
<evidence type="ECO:0000256" key="11">
    <source>
        <dbReference type="ARBA" id="ARBA00023012"/>
    </source>
</evidence>
<evidence type="ECO:0000313" key="18">
    <source>
        <dbReference type="Proteomes" id="UP001165541"/>
    </source>
</evidence>
<comment type="catalytic activity">
    <reaction evidence="1">
        <text>ATP + protein L-histidine = ADP + protein N-phospho-L-histidine.</text>
        <dbReference type="EC" id="2.7.13.3"/>
    </reaction>
</comment>
<keyword evidence="10 14" id="KW-1133">Transmembrane helix</keyword>
<dbReference type="Gene3D" id="3.30.450.20">
    <property type="entry name" value="PAS domain"/>
    <property type="match status" value="1"/>
</dbReference>
<evidence type="ECO:0000256" key="5">
    <source>
        <dbReference type="ARBA" id="ARBA00022679"/>
    </source>
</evidence>
<dbReference type="SMART" id="SM01080">
    <property type="entry name" value="CHASE2"/>
    <property type="match status" value="1"/>
</dbReference>
<keyword evidence="5" id="KW-0808">Transferase</keyword>
<evidence type="ECO:0000313" key="17">
    <source>
        <dbReference type="EMBL" id="MCM5680470.1"/>
    </source>
</evidence>
<feature type="domain" description="Histidine kinase" evidence="15">
    <location>
        <begin position="578"/>
        <end position="788"/>
    </location>
</feature>
<dbReference type="InterPro" id="IPR007890">
    <property type="entry name" value="CHASE2"/>
</dbReference>
<dbReference type="CDD" id="cd00075">
    <property type="entry name" value="HATPase"/>
    <property type="match status" value="1"/>
</dbReference>
<dbReference type="PIRSF" id="PIRSF037347">
    <property type="entry name" value="STHK_CHASE2_PAS_prd"/>
    <property type="match status" value="1"/>
</dbReference>
<keyword evidence="4" id="KW-0597">Phosphoprotein</keyword>
<dbReference type="PANTHER" id="PTHR42878">
    <property type="entry name" value="TWO-COMPONENT HISTIDINE KINASE"/>
    <property type="match status" value="1"/>
</dbReference>
<dbReference type="EC" id="2.7.13.3" evidence="3"/>
<keyword evidence="18" id="KW-1185">Reference proteome</keyword>
<evidence type="ECO:0000256" key="1">
    <source>
        <dbReference type="ARBA" id="ARBA00000085"/>
    </source>
</evidence>
<evidence type="ECO:0000256" key="8">
    <source>
        <dbReference type="ARBA" id="ARBA00022777"/>
    </source>
</evidence>
<dbReference type="PROSITE" id="PS50112">
    <property type="entry name" value="PAS"/>
    <property type="match status" value="1"/>
</dbReference>
<evidence type="ECO:0000259" key="16">
    <source>
        <dbReference type="PROSITE" id="PS50112"/>
    </source>
</evidence>
<evidence type="ECO:0000259" key="15">
    <source>
        <dbReference type="PROSITE" id="PS50109"/>
    </source>
</evidence>
<evidence type="ECO:0000256" key="9">
    <source>
        <dbReference type="ARBA" id="ARBA00022840"/>
    </source>
</evidence>
<dbReference type="RefSeq" id="WP_251778924.1">
    <property type="nucleotide sequence ID" value="NZ_JAMKFE010000007.1"/>
</dbReference>
<name>A0ABT0YP11_9BURK</name>
<comment type="caution">
    <text evidence="17">The sequence shown here is derived from an EMBL/GenBank/DDBJ whole genome shotgun (WGS) entry which is preliminary data.</text>
</comment>
<feature type="region of interest" description="Disordered" evidence="13">
    <location>
        <begin position="213"/>
        <end position="233"/>
    </location>
</feature>
<dbReference type="PRINTS" id="PR00344">
    <property type="entry name" value="BCTRLSENSOR"/>
</dbReference>
<comment type="subcellular location">
    <subcellularLocation>
        <location evidence="2">Membrane</location>
        <topology evidence="2">Multi-pass membrane protein</topology>
    </subcellularLocation>
</comment>
<dbReference type="CDD" id="cd00082">
    <property type="entry name" value="HisKA"/>
    <property type="match status" value="1"/>
</dbReference>
<feature type="transmembrane region" description="Helical" evidence="14">
    <location>
        <begin position="378"/>
        <end position="397"/>
    </location>
</feature>
<keyword evidence="6 14" id="KW-0812">Transmembrane</keyword>